<dbReference type="PANTHER" id="PTHR43461">
    <property type="entry name" value="TRANSMEMBRANE PROTEIN 256"/>
    <property type="match status" value="1"/>
</dbReference>
<evidence type="ECO:0008006" key="10">
    <source>
        <dbReference type="Google" id="ProtNLM"/>
    </source>
</evidence>
<feature type="transmembrane region" description="Helical" evidence="6">
    <location>
        <begin position="44"/>
        <end position="61"/>
    </location>
</feature>
<evidence type="ECO:0000313" key="9">
    <source>
        <dbReference type="Proteomes" id="UP000233597"/>
    </source>
</evidence>
<dbReference type="Proteomes" id="UP000233597">
    <property type="component" value="Unassembled WGS sequence"/>
</dbReference>
<evidence type="ECO:0000256" key="2">
    <source>
        <dbReference type="ARBA" id="ARBA00009694"/>
    </source>
</evidence>
<keyword evidence="5 6" id="KW-0472">Membrane</keyword>
<protein>
    <recommendedName>
        <fullName evidence="10">DUF423 domain-containing protein</fullName>
    </recommendedName>
</protein>
<accession>A0A2N3KV82</accession>
<comment type="caution">
    <text evidence="8">The sequence shown here is derived from an EMBL/GenBank/DDBJ whole genome shotgun (WGS) entry which is preliminary data.</text>
</comment>
<keyword evidence="4 6" id="KW-1133">Transmembrane helix</keyword>
<comment type="subcellular location">
    <subcellularLocation>
        <location evidence="1">Membrane</location>
        <topology evidence="1">Multi-pass membrane protein</topology>
    </subcellularLocation>
</comment>
<feature type="signal peptide" evidence="7">
    <location>
        <begin position="1"/>
        <end position="22"/>
    </location>
</feature>
<sequence length="133" mass="13671">MRMSIGLAGLSGMVAVALGAFAAHGMAGEDMAYARELVEKGARYQLVHAVAIVAVAVFALVRPNIRLLAFANAAFLLGTLLFSGSLYAIAFSDIRAFGMVAPLGGISFMAGWLMVAIAGFKAVPVHGALDDAA</sequence>
<feature type="transmembrane region" description="Helical" evidence="6">
    <location>
        <begin position="68"/>
        <end position="90"/>
    </location>
</feature>
<dbReference type="InterPro" id="IPR006696">
    <property type="entry name" value="DUF423"/>
</dbReference>
<dbReference type="Pfam" id="PF04241">
    <property type="entry name" value="DUF423"/>
    <property type="match status" value="1"/>
</dbReference>
<dbReference type="EMBL" id="NWTK01000005">
    <property type="protein sequence ID" value="PKR54472.1"/>
    <property type="molecule type" value="Genomic_DNA"/>
</dbReference>
<evidence type="ECO:0000256" key="1">
    <source>
        <dbReference type="ARBA" id="ARBA00004141"/>
    </source>
</evidence>
<evidence type="ECO:0000256" key="7">
    <source>
        <dbReference type="SAM" id="SignalP"/>
    </source>
</evidence>
<comment type="similarity">
    <text evidence="2">Belongs to the UPF0382 family.</text>
</comment>
<gene>
    <name evidence="8" type="ORF">COO20_10120</name>
</gene>
<evidence type="ECO:0000256" key="5">
    <source>
        <dbReference type="ARBA" id="ARBA00023136"/>
    </source>
</evidence>
<evidence type="ECO:0000256" key="3">
    <source>
        <dbReference type="ARBA" id="ARBA00022692"/>
    </source>
</evidence>
<dbReference type="PANTHER" id="PTHR43461:SF1">
    <property type="entry name" value="TRANSMEMBRANE PROTEIN 256"/>
    <property type="match status" value="1"/>
</dbReference>
<keyword evidence="3 6" id="KW-0812">Transmembrane</keyword>
<evidence type="ECO:0000256" key="6">
    <source>
        <dbReference type="SAM" id="Phobius"/>
    </source>
</evidence>
<name>A0A2N3KV82_9PROT</name>
<feature type="chain" id="PRO_5014839871" description="DUF423 domain-containing protein" evidence="7">
    <location>
        <begin position="23"/>
        <end position="133"/>
    </location>
</feature>
<reference evidence="8 9" key="1">
    <citation type="submission" date="2017-09" db="EMBL/GenBank/DDBJ databases">
        <title>Biodiversity and function of Thalassospira species in the particle-attached aromatic-hydrocarbon-degrading consortia from the surface seawater of the South China Sea.</title>
        <authorList>
            <person name="Dong C."/>
            <person name="Liu R."/>
            <person name="Shao Z."/>
        </authorList>
    </citation>
    <scope>NUCLEOTIDE SEQUENCE [LARGE SCALE GENOMIC DNA]</scope>
    <source>
        <strain evidence="8 9">CSC1P2</strain>
    </source>
</reference>
<dbReference type="OrthoDB" id="9802121at2"/>
<dbReference type="RefSeq" id="WP_101266122.1">
    <property type="nucleotide sequence ID" value="NZ_NWTK01000005.1"/>
</dbReference>
<evidence type="ECO:0000256" key="4">
    <source>
        <dbReference type="ARBA" id="ARBA00022989"/>
    </source>
</evidence>
<dbReference type="GO" id="GO:0005886">
    <property type="term" value="C:plasma membrane"/>
    <property type="evidence" value="ECO:0007669"/>
    <property type="project" value="TreeGrafter"/>
</dbReference>
<proteinExistence type="inferred from homology"/>
<evidence type="ECO:0000313" key="8">
    <source>
        <dbReference type="EMBL" id="PKR54472.1"/>
    </source>
</evidence>
<organism evidence="8 9">
    <name type="scientific">Thalassospira marina</name>
    <dbReference type="NCBI Taxonomy" id="2048283"/>
    <lineage>
        <taxon>Bacteria</taxon>
        <taxon>Pseudomonadati</taxon>
        <taxon>Pseudomonadota</taxon>
        <taxon>Alphaproteobacteria</taxon>
        <taxon>Rhodospirillales</taxon>
        <taxon>Thalassospiraceae</taxon>
        <taxon>Thalassospira</taxon>
    </lineage>
</organism>
<keyword evidence="7" id="KW-0732">Signal</keyword>
<feature type="transmembrane region" description="Helical" evidence="6">
    <location>
        <begin position="96"/>
        <end position="120"/>
    </location>
</feature>
<dbReference type="AlphaFoldDB" id="A0A2N3KV82"/>